<comment type="similarity">
    <text evidence="3">Belongs to the isocitrate and isopropylmalate dehydrogenases family.</text>
</comment>
<organism evidence="9 10">
    <name type="scientific">Carpinus fangiana</name>
    <dbReference type="NCBI Taxonomy" id="176857"/>
    <lineage>
        <taxon>Eukaryota</taxon>
        <taxon>Viridiplantae</taxon>
        <taxon>Streptophyta</taxon>
        <taxon>Embryophyta</taxon>
        <taxon>Tracheophyta</taxon>
        <taxon>Spermatophyta</taxon>
        <taxon>Magnoliopsida</taxon>
        <taxon>eudicotyledons</taxon>
        <taxon>Gunneridae</taxon>
        <taxon>Pentapetalae</taxon>
        <taxon>rosids</taxon>
        <taxon>fabids</taxon>
        <taxon>Fagales</taxon>
        <taxon>Betulaceae</taxon>
        <taxon>Carpinus</taxon>
    </lineage>
</organism>
<reference evidence="9 10" key="1">
    <citation type="submission" date="2019-06" db="EMBL/GenBank/DDBJ databases">
        <title>A chromosomal-level reference genome of Carpinus fangiana (Coryloideae, Betulaceae).</title>
        <authorList>
            <person name="Yang X."/>
            <person name="Wang Z."/>
            <person name="Zhang L."/>
            <person name="Hao G."/>
            <person name="Liu J."/>
            <person name="Yang Y."/>
        </authorList>
    </citation>
    <scope>NUCLEOTIDE SEQUENCE [LARGE SCALE GENOMIC DNA]</scope>
    <source>
        <strain evidence="9">Cfa_2016G</strain>
        <tissue evidence="9">Leaf</tissue>
    </source>
</reference>
<dbReference type="GO" id="GO:0005739">
    <property type="term" value="C:mitochondrion"/>
    <property type="evidence" value="ECO:0007669"/>
    <property type="project" value="TreeGrafter"/>
</dbReference>
<evidence type="ECO:0000256" key="6">
    <source>
        <dbReference type="ARBA" id="ARBA00022842"/>
    </source>
</evidence>
<keyword evidence="5" id="KW-0479">Metal-binding</keyword>
<sequence>MSSQLSSLLFRVVGISMGLTPWLAVGGQLIANRFEQRDVRILPTEIEVKFLYENSLLLVAKIASFSMALLKSSAKCPCIEPVEYFCIQFTVAYALFIGFGTVDVISSIVDISRCLNGAESFISKARGDSGSWNRCDSRFTSVDIASQMVQQGYIPPNIYDGRGLPNVSNAQSASWNAFGLITRLPTGGMDTLHSIGLQGPLGPPINSSINMGIPRQRCRDFEEHGCWGTCAPWSMVSIRLLLKMFRGKLDKNERLLDFVLMLEAACIENVETGKMTKDLAILIHRSMVSREHYLNTEEFIDAVAQNLEVKLREAVLVTL</sequence>
<evidence type="ECO:0000256" key="3">
    <source>
        <dbReference type="ARBA" id="ARBA00007769"/>
    </source>
</evidence>
<evidence type="ECO:0000313" key="9">
    <source>
        <dbReference type="EMBL" id="KAE8022104.1"/>
    </source>
</evidence>
<name>A0A5N6R0H2_9ROSI</name>
<protein>
    <submittedName>
        <fullName evidence="9">Uncharacterized protein</fullName>
    </submittedName>
</protein>
<dbReference type="SUPFAM" id="SSF53659">
    <property type="entry name" value="Isocitrate/Isopropylmalate dehydrogenase-like"/>
    <property type="match status" value="1"/>
</dbReference>
<evidence type="ECO:0000256" key="1">
    <source>
        <dbReference type="ARBA" id="ARBA00001936"/>
    </source>
</evidence>
<dbReference type="EMBL" id="CM017323">
    <property type="protein sequence ID" value="KAE8022104.1"/>
    <property type="molecule type" value="Genomic_DNA"/>
</dbReference>
<keyword evidence="10" id="KW-1185">Reference proteome</keyword>
<keyword evidence="4" id="KW-0816">Tricarboxylic acid cycle</keyword>
<proteinExistence type="inferred from homology"/>
<accession>A0A5N6R0H2</accession>
<dbReference type="Proteomes" id="UP000327013">
    <property type="component" value="Chromosome 3"/>
</dbReference>
<evidence type="ECO:0000256" key="5">
    <source>
        <dbReference type="ARBA" id="ARBA00022723"/>
    </source>
</evidence>
<keyword evidence="8" id="KW-0464">Manganese</keyword>
<comment type="cofactor">
    <cofactor evidence="1">
        <name>Mn(2+)</name>
        <dbReference type="ChEBI" id="CHEBI:29035"/>
    </cofactor>
</comment>
<gene>
    <name evidence="9" type="ORF">FH972_007935</name>
</gene>
<dbReference type="Gene3D" id="3.40.718.10">
    <property type="entry name" value="Isopropylmalate Dehydrogenase"/>
    <property type="match status" value="1"/>
</dbReference>
<dbReference type="GO" id="GO:0006102">
    <property type="term" value="P:isocitrate metabolic process"/>
    <property type="evidence" value="ECO:0007669"/>
    <property type="project" value="InterPro"/>
</dbReference>
<evidence type="ECO:0000256" key="7">
    <source>
        <dbReference type="ARBA" id="ARBA00023002"/>
    </source>
</evidence>
<dbReference type="GO" id="GO:0006739">
    <property type="term" value="P:NADP+ metabolic process"/>
    <property type="evidence" value="ECO:0007669"/>
    <property type="project" value="TreeGrafter"/>
</dbReference>
<evidence type="ECO:0000256" key="2">
    <source>
        <dbReference type="ARBA" id="ARBA00001946"/>
    </source>
</evidence>
<dbReference type="PANTHER" id="PTHR11822:SF5">
    <property type="entry name" value="ISOCITRATE DEHYDROGENASE [NADP], CHLOROPLASTIC_MITOCHONDRIAL"/>
    <property type="match status" value="1"/>
</dbReference>
<evidence type="ECO:0000256" key="8">
    <source>
        <dbReference type="ARBA" id="ARBA00023211"/>
    </source>
</evidence>
<dbReference type="OrthoDB" id="248923at2759"/>
<dbReference type="GO" id="GO:0046872">
    <property type="term" value="F:metal ion binding"/>
    <property type="evidence" value="ECO:0007669"/>
    <property type="project" value="UniProtKB-KW"/>
</dbReference>
<dbReference type="PANTHER" id="PTHR11822">
    <property type="entry name" value="NADP-SPECIFIC ISOCITRATE DEHYDROGENASE"/>
    <property type="match status" value="1"/>
</dbReference>
<evidence type="ECO:0000313" key="10">
    <source>
        <dbReference type="Proteomes" id="UP000327013"/>
    </source>
</evidence>
<comment type="cofactor">
    <cofactor evidence="2">
        <name>Mg(2+)</name>
        <dbReference type="ChEBI" id="CHEBI:18420"/>
    </cofactor>
</comment>
<keyword evidence="7" id="KW-0560">Oxidoreductase</keyword>
<dbReference type="AlphaFoldDB" id="A0A5N6R0H2"/>
<dbReference type="GO" id="GO:0006099">
    <property type="term" value="P:tricarboxylic acid cycle"/>
    <property type="evidence" value="ECO:0007669"/>
    <property type="project" value="UniProtKB-KW"/>
</dbReference>
<dbReference type="GO" id="GO:0004450">
    <property type="term" value="F:isocitrate dehydrogenase (NADP+) activity"/>
    <property type="evidence" value="ECO:0007669"/>
    <property type="project" value="InterPro"/>
</dbReference>
<dbReference type="InterPro" id="IPR004790">
    <property type="entry name" value="Isocitrate_DH_NADP"/>
</dbReference>
<evidence type="ECO:0000256" key="4">
    <source>
        <dbReference type="ARBA" id="ARBA00022532"/>
    </source>
</evidence>
<keyword evidence="6" id="KW-0460">Magnesium</keyword>